<comment type="caution">
    <text evidence="1">The sequence shown here is derived from an EMBL/GenBank/DDBJ whole genome shotgun (WGS) entry which is preliminary data.</text>
</comment>
<dbReference type="GO" id="GO:0004497">
    <property type="term" value="F:monooxygenase activity"/>
    <property type="evidence" value="ECO:0007669"/>
    <property type="project" value="UniProtKB-KW"/>
</dbReference>
<dbReference type="STRING" id="1912961.BU204_27290"/>
<accession>A0A1Q8CGC6</accession>
<gene>
    <name evidence="1" type="ORF">BU204_27290</name>
</gene>
<name>A0A1Q8CGC6_9PSEU</name>
<dbReference type="RefSeq" id="WP_075128629.1">
    <property type="nucleotide sequence ID" value="NZ_MSIE01000056.1"/>
</dbReference>
<organism evidence="1 2">
    <name type="scientific">Actinophytocola xanthii</name>
    <dbReference type="NCBI Taxonomy" id="1912961"/>
    <lineage>
        <taxon>Bacteria</taxon>
        <taxon>Bacillati</taxon>
        <taxon>Actinomycetota</taxon>
        <taxon>Actinomycetes</taxon>
        <taxon>Pseudonocardiales</taxon>
        <taxon>Pseudonocardiaceae</taxon>
    </lineage>
</organism>
<proteinExistence type="predicted"/>
<keyword evidence="2" id="KW-1185">Reference proteome</keyword>
<reference evidence="1 2" key="1">
    <citation type="submission" date="2016-12" db="EMBL/GenBank/DDBJ databases">
        <title>The draft genome sequence of Actinophytocola sp. 11-183.</title>
        <authorList>
            <person name="Wang W."/>
            <person name="Yuan L."/>
        </authorList>
    </citation>
    <scope>NUCLEOTIDE SEQUENCE [LARGE SCALE GENOMIC DNA]</scope>
    <source>
        <strain evidence="1 2">11-183</strain>
    </source>
</reference>
<dbReference type="EMBL" id="MSIE01000056">
    <property type="protein sequence ID" value="OLF13383.1"/>
    <property type="molecule type" value="Genomic_DNA"/>
</dbReference>
<dbReference type="OrthoDB" id="7210869at2"/>
<protein>
    <submittedName>
        <fullName evidence="1">Antibiotic biosynthesis monooxygenase</fullName>
    </submittedName>
</protein>
<dbReference type="Proteomes" id="UP000185596">
    <property type="component" value="Unassembled WGS sequence"/>
</dbReference>
<dbReference type="AlphaFoldDB" id="A0A1Q8CGC6"/>
<keyword evidence="1" id="KW-0503">Monooxygenase</keyword>
<evidence type="ECO:0000313" key="1">
    <source>
        <dbReference type="EMBL" id="OLF13383.1"/>
    </source>
</evidence>
<keyword evidence="1" id="KW-0560">Oxidoreductase</keyword>
<sequence>MIVRAWRGWTAEPDATAAYERLLNGTIAPGIMARGIAGLQELAVLRRIPAEGPAEHLTLMTFDDWSAVTAFAGRDPGASVVPPAARALLARHDEHSQHYELVHRHLPPG</sequence>
<evidence type="ECO:0000313" key="2">
    <source>
        <dbReference type="Proteomes" id="UP000185596"/>
    </source>
</evidence>